<dbReference type="Proteomes" id="UP001169063">
    <property type="component" value="Unassembled WGS sequence"/>
</dbReference>
<reference evidence="3" key="1">
    <citation type="submission" date="2023-07" db="EMBL/GenBank/DDBJ databases">
        <title>Brevundimonas soil sp. nov., isolated from the soil of chemical plant.</title>
        <authorList>
            <person name="Wu N."/>
        </authorList>
    </citation>
    <scope>NUCLEOTIDE SEQUENCE</scope>
    <source>
        <strain evidence="3">XZ-24</strain>
    </source>
</reference>
<sequence length="124" mass="13377">MPSLVASAKFLLPAIAAAIALGLGLPAAADEPNEQGPPVRRLPDGRYAVTLPLCPPGQFNMRDYARVDFVAPDALFPSGGRVQPRLRCITRRQLERLTRDSRVQVTQPGSSNNSSSSQGQTPRR</sequence>
<evidence type="ECO:0000256" key="1">
    <source>
        <dbReference type="SAM" id="MobiDB-lite"/>
    </source>
</evidence>
<organism evidence="3 4">
    <name type="scientific">Peiella sedimenti</name>
    <dbReference type="NCBI Taxonomy" id="3061083"/>
    <lineage>
        <taxon>Bacteria</taxon>
        <taxon>Pseudomonadati</taxon>
        <taxon>Pseudomonadota</taxon>
        <taxon>Alphaproteobacteria</taxon>
        <taxon>Caulobacterales</taxon>
        <taxon>Caulobacteraceae</taxon>
        <taxon>Peiella</taxon>
    </lineage>
</organism>
<evidence type="ECO:0000313" key="3">
    <source>
        <dbReference type="EMBL" id="MDO1558150.1"/>
    </source>
</evidence>
<feature type="region of interest" description="Disordered" evidence="1">
    <location>
        <begin position="98"/>
        <end position="124"/>
    </location>
</feature>
<proteinExistence type="predicted"/>
<keyword evidence="2" id="KW-0732">Signal</keyword>
<dbReference type="EMBL" id="JAUKTR010000001">
    <property type="protein sequence ID" value="MDO1558150.1"/>
    <property type="molecule type" value="Genomic_DNA"/>
</dbReference>
<accession>A0ABT8SHU9</accession>
<evidence type="ECO:0000256" key="2">
    <source>
        <dbReference type="SAM" id="SignalP"/>
    </source>
</evidence>
<evidence type="ECO:0000313" key="4">
    <source>
        <dbReference type="Proteomes" id="UP001169063"/>
    </source>
</evidence>
<comment type="caution">
    <text evidence="3">The sequence shown here is derived from an EMBL/GenBank/DDBJ whole genome shotgun (WGS) entry which is preliminary data.</text>
</comment>
<feature type="compositionally biased region" description="Low complexity" evidence="1">
    <location>
        <begin position="109"/>
        <end position="124"/>
    </location>
</feature>
<gene>
    <name evidence="3" type="ORF">Q0812_01735</name>
</gene>
<feature type="chain" id="PRO_5047296193" evidence="2">
    <location>
        <begin position="30"/>
        <end position="124"/>
    </location>
</feature>
<dbReference type="RefSeq" id="WP_302108571.1">
    <property type="nucleotide sequence ID" value="NZ_JAUKTR010000001.1"/>
</dbReference>
<feature type="signal peptide" evidence="2">
    <location>
        <begin position="1"/>
        <end position="29"/>
    </location>
</feature>
<keyword evidence="4" id="KW-1185">Reference proteome</keyword>
<protein>
    <submittedName>
        <fullName evidence="3">Uncharacterized protein</fullName>
    </submittedName>
</protein>
<name>A0ABT8SHU9_9CAUL</name>